<sequence>MNIQWLGTASLGMLPVFCMAAGLEKSDQSIHAFLEGGNYLELSYAQLHANVSGQVSHQEELQKIGVQDFSTGDLIQPYSMLNAAIKIQYQPKLSLAFIYDQPYAANLKYDYSPHTTLGKQSLESAQFDVNSHNLSSIFGYQPTPNWNIYSGFAIQDFKGYLNLNGLSYSVMSGYEAQFKPDTALGWITGLSYQRPEYALQAAITYRSEIKHQSHINESIQGQTLLYTPEQSTTIKTPQSINIDFRSALNKNNLLYSSLRWVNWKNFEIQPTQFDAILNTVVEQYPDLVQHFNLIDYQDDQWSAKLGIAHRFTEQWVMSTDASWDSGTGNPAGTLNPSDGYYAFALGVMYYPRPKSFIATGVKYFKLQKADVMNQSTLITGNQNTNLNTVNNNDAIAYGLRIGHFF</sequence>
<dbReference type="Gene3D" id="2.40.160.60">
    <property type="entry name" value="Outer membrane protein transport protein (OMPP1/FadL/TodX)"/>
    <property type="match status" value="1"/>
</dbReference>
<reference evidence="9" key="4">
    <citation type="submission" date="2024-09" db="EMBL/GenBank/DDBJ databases">
        <authorList>
            <person name="Sun Q."/>
            <person name="Mori K."/>
        </authorList>
    </citation>
    <scope>NUCLEOTIDE SEQUENCE</scope>
    <source>
        <strain evidence="9">KCTC 62575</strain>
    </source>
</reference>
<evidence type="ECO:0000256" key="4">
    <source>
        <dbReference type="ARBA" id="ARBA00022692"/>
    </source>
</evidence>
<keyword evidence="5 8" id="KW-0732">Signal</keyword>
<keyword evidence="12" id="KW-1185">Reference proteome</keyword>
<dbReference type="Pfam" id="PF03349">
    <property type="entry name" value="Toluene_X"/>
    <property type="match status" value="1"/>
</dbReference>
<evidence type="ECO:0000256" key="3">
    <source>
        <dbReference type="ARBA" id="ARBA00022452"/>
    </source>
</evidence>
<evidence type="ECO:0000256" key="7">
    <source>
        <dbReference type="ARBA" id="ARBA00023237"/>
    </source>
</evidence>
<dbReference type="EMBL" id="PYIX02000003">
    <property type="protein sequence ID" value="RFC85017.1"/>
    <property type="molecule type" value="Genomic_DNA"/>
</dbReference>
<evidence type="ECO:0000256" key="8">
    <source>
        <dbReference type="SAM" id="SignalP"/>
    </source>
</evidence>
<feature type="signal peptide" evidence="8">
    <location>
        <begin position="1"/>
        <end position="20"/>
    </location>
</feature>
<accession>A0A371YU78</accession>
<dbReference type="Proteomes" id="UP000240957">
    <property type="component" value="Unassembled WGS sequence"/>
</dbReference>
<feature type="chain" id="PRO_5016811767" evidence="8">
    <location>
        <begin position="21"/>
        <end position="405"/>
    </location>
</feature>
<proteinExistence type="inferred from homology"/>
<comment type="caution">
    <text evidence="10">The sequence shown here is derived from an EMBL/GenBank/DDBJ whole genome shotgun (WGS) entry which is preliminary data.</text>
</comment>
<reference evidence="12" key="3">
    <citation type="journal article" date="2019" name="Int. J. Syst. Evol. Microbiol.">
        <title>The Global Catalogue of Microorganisms (GCM) 10K type strain sequencing project: providing services to taxonomists for standard genome sequencing and annotation.</title>
        <authorList>
            <consortium name="The Broad Institute Genomics Platform"/>
            <consortium name="The Broad Institute Genome Sequencing Center for Infectious Disease"/>
            <person name="Wu L."/>
            <person name="Ma J."/>
        </authorList>
    </citation>
    <scope>NUCLEOTIDE SEQUENCE [LARGE SCALE GENOMIC DNA]</scope>
    <source>
        <strain evidence="12">KCTC 62575</strain>
    </source>
</reference>
<dbReference type="InterPro" id="IPR005017">
    <property type="entry name" value="OMPP1/FadL/TodX"/>
</dbReference>
<dbReference type="OrthoDB" id="6679728at2"/>
<evidence type="ECO:0000256" key="2">
    <source>
        <dbReference type="ARBA" id="ARBA00008163"/>
    </source>
</evidence>
<evidence type="ECO:0000256" key="1">
    <source>
        <dbReference type="ARBA" id="ARBA00004571"/>
    </source>
</evidence>
<keyword evidence="4" id="KW-0812">Transmembrane</keyword>
<dbReference type="EMBL" id="JBHRSF010000003">
    <property type="protein sequence ID" value="MFC2993788.1"/>
    <property type="molecule type" value="Genomic_DNA"/>
</dbReference>
<protein>
    <submittedName>
        <fullName evidence="9">Outer membrane protein transport protein</fullName>
    </submittedName>
    <submittedName>
        <fullName evidence="10">Transport of long-chain fatty acid</fullName>
    </submittedName>
</protein>
<gene>
    <name evidence="9" type="ORF">ACFODO_00560</name>
    <name evidence="10" type="ORF">C9E89_003685</name>
</gene>
<dbReference type="GO" id="GO:0009279">
    <property type="term" value="C:cell outer membrane"/>
    <property type="evidence" value="ECO:0007669"/>
    <property type="project" value="UniProtKB-SubCell"/>
</dbReference>
<evidence type="ECO:0000256" key="6">
    <source>
        <dbReference type="ARBA" id="ARBA00023136"/>
    </source>
</evidence>
<keyword evidence="6" id="KW-0472">Membrane</keyword>
<reference evidence="9" key="1">
    <citation type="journal article" date="2014" name="Int. J. Syst. Evol. Microbiol.">
        <title>Complete genome of a new Firmicutes species belonging to the dominant human colonic microbiota ('Ruminococcus bicirculans') reveals two chromosomes and a selective capacity to utilize plant glucans.</title>
        <authorList>
            <consortium name="NISC Comparative Sequencing Program"/>
            <person name="Wegmann U."/>
            <person name="Louis P."/>
            <person name="Goesmann A."/>
            <person name="Henrissat B."/>
            <person name="Duncan S.H."/>
            <person name="Flint H.J."/>
        </authorList>
    </citation>
    <scope>NUCLEOTIDE SEQUENCE</scope>
    <source>
        <strain evidence="9">KCTC 62575</strain>
    </source>
</reference>
<evidence type="ECO:0000313" key="11">
    <source>
        <dbReference type="Proteomes" id="UP000240957"/>
    </source>
</evidence>
<organism evidence="10 11">
    <name type="scientific">Acinetobacter sichuanensis</name>
    <dbReference type="NCBI Taxonomy" id="2136183"/>
    <lineage>
        <taxon>Bacteria</taxon>
        <taxon>Pseudomonadati</taxon>
        <taxon>Pseudomonadota</taxon>
        <taxon>Gammaproteobacteria</taxon>
        <taxon>Moraxellales</taxon>
        <taxon>Moraxellaceae</taxon>
        <taxon>Acinetobacter</taxon>
    </lineage>
</organism>
<dbReference type="AlphaFoldDB" id="A0A371YU78"/>
<keyword evidence="3" id="KW-1134">Transmembrane beta strand</keyword>
<evidence type="ECO:0000256" key="5">
    <source>
        <dbReference type="ARBA" id="ARBA00022729"/>
    </source>
</evidence>
<dbReference type="Proteomes" id="UP001595455">
    <property type="component" value="Unassembled WGS sequence"/>
</dbReference>
<dbReference type="RefSeq" id="WP_107007078.1">
    <property type="nucleotide sequence ID" value="NZ_JBHRSF010000003.1"/>
</dbReference>
<dbReference type="SUPFAM" id="SSF56935">
    <property type="entry name" value="Porins"/>
    <property type="match status" value="1"/>
</dbReference>
<keyword evidence="7" id="KW-0998">Cell outer membrane</keyword>
<evidence type="ECO:0000313" key="9">
    <source>
        <dbReference type="EMBL" id="MFC2993788.1"/>
    </source>
</evidence>
<evidence type="ECO:0000313" key="12">
    <source>
        <dbReference type="Proteomes" id="UP001595455"/>
    </source>
</evidence>
<comment type="subcellular location">
    <subcellularLocation>
        <location evidence="1">Cell outer membrane</location>
        <topology evidence="1">Multi-pass membrane protein</topology>
    </subcellularLocation>
</comment>
<reference evidence="10 11" key="2">
    <citation type="submission" date="2018-08" db="EMBL/GenBank/DDBJ databases">
        <title>The draft genome of Acinetobacter sichuanensis strain WCHAc060041.</title>
        <authorList>
            <person name="Qin J."/>
            <person name="Feng Y."/>
            <person name="Zong Z."/>
        </authorList>
    </citation>
    <scope>NUCLEOTIDE SEQUENCE [LARGE SCALE GENOMIC DNA]</scope>
    <source>
        <strain evidence="10 11">WCHAc060041</strain>
    </source>
</reference>
<name>A0A371YU78_9GAMM</name>
<comment type="similarity">
    <text evidence="2">Belongs to the OmpP1/FadL family.</text>
</comment>
<evidence type="ECO:0000313" key="10">
    <source>
        <dbReference type="EMBL" id="RFC85017.1"/>
    </source>
</evidence>